<evidence type="ECO:0000256" key="7">
    <source>
        <dbReference type="ARBA" id="ARBA00022807"/>
    </source>
</evidence>
<feature type="non-terminal residue" evidence="10">
    <location>
        <position position="1"/>
    </location>
</feature>
<keyword evidence="6 10" id="KW-0378">Hydrolase</keyword>
<evidence type="ECO:0000256" key="8">
    <source>
        <dbReference type="SAM" id="MobiDB-lite"/>
    </source>
</evidence>
<gene>
    <name evidence="10" type="ORF">PACLA_8A046280</name>
</gene>
<evidence type="ECO:0000256" key="6">
    <source>
        <dbReference type="ARBA" id="ARBA00022801"/>
    </source>
</evidence>
<dbReference type="AlphaFoldDB" id="A0A7D9LHM0"/>
<keyword evidence="5" id="KW-0833">Ubl conjugation pathway</keyword>
<dbReference type="InterPro" id="IPR028889">
    <property type="entry name" value="USP"/>
</dbReference>
<dbReference type="PANTHER" id="PTHR24006">
    <property type="entry name" value="UBIQUITIN CARBOXYL-TERMINAL HYDROLASE"/>
    <property type="match status" value="1"/>
</dbReference>
<dbReference type="SUPFAM" id="SSF54001">
    <property type="entry name" value="Cysteine proteinases"/>
    <property type="match status" value="1"/>
</dbReference>
<comment type="caution">
    <text evidence="10">The sequence shown here is derived from an EMBL/GenBank/DDBJ whole genome shotgun (WGS) entry which is preliminary data.</text>
</comment>
<feature type="compositionally biased region" description="Basic and acidic residues" evidence="8">
    <location>
        <begin position="187"/>
        <end position="199"/>
    </location>
</feature>
<accession>A0A7D9LHM0</accession>
<evidence type="ECO:0000256" key="4">
    <source>
        <dbReference type="ARBA" id="ARBA00022670"/>
    </source>
</evidence>
<proteinExistence type="inferred from homology"/>
<evidence type="ECO:0000256" key="1">
    <source>
        <dbReference type="ARBA" id="ARBA00000707"/>
    </source>
</evidence>
<evidence type="ECO:0000313" key="10">
    <source>
        <dbReference type="EMBL" id="CAB4032869.1"/>
    </source>
</evidence>
<organism evidence="10 11">
    <name type="scientific">Paramuricea clavata</name>
    <name type="common">Red gorgonian</name>
    <name type="synonym">Violescent sea-whip</name>
    <dbReference type="NCBI Taxonomy" id="317549"/>
    <lineage>
        <taxon>Eukaryota</taxon>
        <taxon>Metazoa</taxon>
        <taxon>Cnidaria</taxon>
        <taxon>Anthozoa</taxon>
        <taxon>Octocorallia</taxon>
        <taxon>Malacalcyonacea</taxon>
        <taxon>Plexauridae</taxon>
        <taxon>Paramuricea</taxon>
    </lineage>
</organism>
<sequence length="512" mass="59376">RYKENRVPKTQNPVPKTQNPVTKHPFLSCTSANSKTEGYVEGVMRNLKQEDFPGQKYLRADVFVSENYERIRRIIIDYSDRLDSCKWAKPKRLYKRKKKDADDPLPVSTEEYSEDLQKHDYHNAEETWGKRDPETPKTNPRLGQYQQSPKIPLSQDPDLKKKSSKKKRRRGYQDKVTVTDTDYSNDLADKTNKLRQERATKRKRVNSSETDSKDKKFMKFENNLHTSESNDFVGLQNRKNDCWLNSLVQCMNNLPIKNCLLDNVKESSESPLTTTLTSVLSKIDSLSNHGSFYPKELHNAFQCELQYAPGEQCDIHESFTSLCCSRSGMNEEIGSHFQVGIQFRKTCLECSGHEDGPPETFTSLPLSVLDDIPQVEDSIENILYENIAIFCHVCQVAKMHTRRGKFIFLPDTLALLFKRFSFVDAVEHKKHSKVYLQREIVVIGSTPSSYLLKACALHHGEHTVLIFDDDKFIEVDDQQAHNRTENWKSHADTTVYRFTLEQITLERILQFW</sequence>
<dbReference type="EC" id="3.4.19.12" evidence="3"/>
<keyword evidence="7" id="KW-0788">Thiol protease</keyword>
<dbReference type="EMBL" id="CACRXK020018767">
    <property type="protein sequence ID" value="CAB4032869.1"/>
    <property type="molecule type" value="Genomic_DNA"/>
</dbReference>
<protein>
    <recommendedName>
        <fullName evidence="3">ubiquitinyl hydrolase 1</fullName>
        <ecNumber evidence="3">3.4.19.12</ecNumber>
    </recommendedName>
</protein>
<evidence type="ECO:0000256" key="3">
    <source>
        <dbReference type="ARBA" id="ARBA00012759"/>
    </source>
</evidence>
<comment type="similarity">
    <text evidence="2">Belongs to the peptidase C19 family. USP10 subfamily.</text>
</comment>
<name>A0A7D9LHM0_PARCT</name>
<dbReference type="Gene3D" id="3.90.70.10">
    <property type="entry name" value="Cysteine proteinases"/>
    <property type="match status" value="1"/>
</dbReference>
<dbReference type="OrthoDB" id="10648171at2759"/>
<reference evidence="10" key="1">
    <citation type="submission" date="2020-04" db="EMBL/GenBank/DDBJ databases">
        <authorList>
            <person name="Alioto T."/>
            <person name="Alioto T."/>
            <person name="Gomez Garrido J."/>
        </authorList>
    </citation>
    <scope>NUCLEOTIDE SEQUENCE</scope>
    <source>
        <strain evidence="10">A484AB</strain>
    </source>
</reference>
<dbReference type="GO" id="GO:0004843">
    <property type="term" value="F:cysteine-type deubiquitinase activity"/>
    <property type="evidence" value="ECO:0007669"/>
    <property type="project" value="UniProtKB-EC"/>
</dbReference>
<comment type="catalytic activity">
    <reaction evidence="1">
        <text>Thiol-dependent hydrolysis of ester, thioester, amide, peptide and isopeptide bonds formed by the C-terminal Gly of ubiquitin (a 76-residue protein attached to proteins as an intracellular targeting signal).</text>
        <dbReference type="EC" id="3.4.19.12"/>
    </reaction>
</comment>
<dbReference type="PROSITE" id="PS50235">
    <property type="entry name" value="USP_3"/>
    <property type="match status" value="1"/>
</dbReference>
<dbReference type="GO" id="GO:0005634">
    <property type="term" value="C:nucleus"/>
    <property type="evidence" value="ECO:0007669"/>
    <property type="project" value="TreeGrafter"/>
</dbReference>
<dbReference type="PANTHER" id="PTHR24006:SF687">
    <property type="entry name" value="UBIQUITIN CARBOXYL-TERMINAL HYDROLASE 10"/>
    <property type="match status" value="1"/>
</dbReference>
<feature type="compositionally biased region" description="Polar residues" evidence="8">
    <location>
        <begin position="8"/>
        <end position="21"/>
    </location>
</feature>
<evidence type="ECO:0000256" key="5">
    <source>
        <dbReference type="ARBA" id="ARBA00022786"/>
    </source>
</evidence>
<dbReference type="GO" id="GO:0016579">
    <property type="term" value="P:protein deubiquitination"/>
    <property type="evidence" value="ECO:0007669"/>
    <property type="project" value="InterPro"/>
</dbReference>
<dbReference type="Pfam" id="PF00443">
    <property type="entry name" value="UCH"/>
    <property type="match status" value="1"/>
</dbReference>
<evidence type="ECO:0000259" key="9">
    <source>
        <dbReference type="PROSITE" id="PS50235"/>
    </source>
</evidence>
<evidence type="ECO:0000313" key="11">
    <source>
        <dbReference type="Proteomes" id="UP001152795"/>
    </source>
</evidence>
<dbReference type="GO" id="GO:0005829">
    <property type="term" value="C:cytosol"/>
    <property type="evidence" value="ECO:0007669"/>
    <property type="project" value="TreeGrafter"/>
</dbReference>
<feature type="compositionally biased region" description="Basic and acidic residues" evidence="8">
    <location>
        <begin position="115"/>
        <end position="135"/>
    </location>
</feature>
<dbReference type="Proteomes" id="UP001152795">
    <property type="component" value="Unassembled WGS sequence"/>
</dbReference>
<dbReference type="GO" id="GO:0006508">
    <property type="term" value="P:proteolysis"/>
    <property type="evidence" value="ECO:0007669"/>
    <property type="project" value="UniProtKB-KW"/>
</dbReference>
<dbReference type="InterPro" id="IPR050164">
    <property type="entry name" value="Peptidase_C19"/>
</dbReference>
<feature type="region of interest" description="Disordered" evidence="8">
    <location>
        <begin position="95"/>
        <end position="213"/>
    </location>
</feature>
<feature type="region of interest" description="Disordered" evidence="8">
    <location>
        <begin position="1"/>
        <end position="24"/>
    </location>
</feature>
<evidence type="ECO:0000256" key="2">
    <source>
        <dbReference type="ARBA" id="ARBA00005427"/>
    </source>
</evidence>
<dbReference type="InterPro" id="IPR038765">
    <property type="entry name" value="Papain-like_cys_pep_sf"/>
</dbReference>
<feature type="domain" description="USP" evidence="9">
    <location>
        <begin position="233"/>
        <end position="512"/>
    </location>
</feature>
<feature type="non-terminal residue" evidence="10">
    <location>
        <position position="512"/>
    </location>
</feature>
<keyword evidence="11" id="KW-1185">Reference proteome</keyword>
<dbReference type="InterPro" id="IPR001394">
    <property type="entry name" value="Peptidase_C19_UCH"/>
</dbReference>
<keyword evidence="4" id="KW-0645">Protease</keyword>